<gene>
    <name evidence="2" type="ORF">NQ314_018359</name>
</gene>
<accession>A0AAV8WSK5</accession>
<feature type="region of interest" description="Disordered" evidence="1">
    <location>
        <begin position="1"/>
        <end position="28"/>
    </location>
</feature>
<organism evidence="2 3">
    <name type="scientific">Rhamnusium bicolor</name>
    <dbReference type="NCBI Taxonomy" id="1586634"/>
    <lineage>
        <taxon>Eukaryota</taxon>
        <taxon>Metazoa</taxon>
        <taxon>Ecdysozoa</taxon>
        <taxon>Arthropoda</taxon>
        <taxon>Hexapoda</taxon>
        <taxon>Insecta</taxon>
        <taxon>Pterygota</taxon>
        <taxon>Neoptera</taxon>
        <taxon>Endopterygota</taxon>
        <taxon>Coleoptera</taxon>
        <taxon>Polyphaga</taxon>
        <taxon>Cucujiformia</taxon>
        <taxon>Chrysomeloidea</taxon>
        <taxon>Cerambycidae</taxon>
        <taxon>Lepturinae</taxon>
        <taxon>Rhagiini</taxon>
        <taxon>Rhamnusium</taxon>
    </lineage>
</organism>
<feature type="region of interest" description="Disordered" evidence="1">
    <location>
        <begin position="81"/>
        <end position="117"/>
    </location>
</feature>
<evidence type="ECO:0000313" key="3">
    <source>
        <dbReference type="Proteomes" id="UP001162156"/>
    </source>
</evidence>
<dbReference type="AlphaFoldDB" id="A0AAV8WSK5"/>
<feature type="compositionally biased region" description="Basic and acidic residues" evidence="1">
    <location>
        <begin position="1"/>
        <end position="10"/>
    </location>
</feature>
<proteinExistence type="predicted"/>
<name>A0AAV8WSK5_9CUCU</name>
<evidence type="ECO:0000313" key="2">
    <source>
        <dbReference type="EMBL" id="KAJ8929000.1"/>
    </source>
</evidence>
<feature type="compositionally biased region" description="Polar residues" evidence="1">
    <location>
        <begin position="82"/>
        <end position="98"/>
    </location>
</feature>
<reference evidence="2" key="1">
    <citation type="journal article" date="2023" name="Insect Mol. Biol.">
        <title>Genome sequencing provides insights into the evolution of gene families encoding plant cell wall-degrading enzymes in longhorned beetles.</title>
        <authorList>
            <person name="Shin N.R."/>
            <person name="Okamura Y."/>
            <person name="Kirsch R."/>
            <person name="Pauchet Y."/>
        </authorList>
    </citation>
    <scope>NUCLEOTIDE SEQUENCE</scope>
    <source>
        <strain evidence="2">RBIC_L_NR</strain>
    </source>
</reference>
<dbReference type="Proteomes" id="UP001162156">
    <property type="component" value="Unassembled WGS sequence"/>
</dbReference>
<keyword evidence="3" id="KW-1185">Reference proteome</keyword>
<comment type="caution">
    <text evidence="2">The sequence shown here is derived from an EMBL/GenBank/DDBJ whole genome shotgun (WGS) entry which is preliminary data.</text>
</comment>
<protein>
    <submittedName>
        <fullName evidence="2">Uncharacterized protein</fullName>
    </submittedName>
</protein>
<feature type="compositionally biased region" description="Acidic residues" evidence="1">
    <location>
        <begin position="108"/>
        <end position="117"/>
    </location>
</feature>
<evidence type="ECO:0000256" key="1">
    <source>
        <dbReference type="SAM" id="MobiDB-lite"/>
    </source>
</evidence>
<dbReference type="EMBL" id="JANEYF010005154">
    <property type="protein sequence ID" value="KAJ8929000.1"/>
    <property type="molecule type" value="Genomic_DNA"/>
</dbReference>
<sequence>MKWDDDKLDSAESINFTLFPPDQDEDTDLDEASDEVIAENDIHDLGKGILGQTSHVQIVAKNSEKYDLVMSEESTVLLDISESASNEPDQIIKSQRSVAGQGERDVQDEYSDSEDDIPLSQIRLKILNARTGEERTAKKTRTRKNNKI</sequence>